<name>A0A8E7EGZ2_9EURY</name>
<dbReference type="InterPro" id="IPR038475">
    <property type="entry name" value="RecG_C_sf"/>
</dbReference>
<dbReference type="PANTHER" id="PTHR30595">
    <property type="entry name" value="GLPR-RELATED TRANSCRIPTIONAL REPRESSOR"/>
    <property type="match status" value="1"/>
</dbReference>
<organism evidence="3 4">
    <name type="scientific">Methanospirillum purgamenti</name>
    <dbReference type="NCBI Taxonomy" id="2834276"/>
    <lineage>
        <taxon>Archaea</taxon>
        <taxon>Methanobacteriati</taxon>
        <taxon>Methanobacteriota</taxon>
        <taxon>Stenosarchaea group</taxon>
        <taxon>Methanomicrobia</taxon>
        <taxon>Methanomicrobiales</taxon>
        <taxon>Methanospirillaceae</taxon>
        <taxon>Methanospirillum</taxon>
    </lineage>
</organism>
<evidence type="ECO:0000313" key="4">
    <source>
        <dbReference type="Proteomes" id="UP000680656"/>
    </source>
</evidence>
<dbReference type="RefSeq" id="WP_214419202.1">
    <property type="nucleotide sequence ID" value="NZ_CP075546.1"/>
</dbReference>
<dbReference type="Pfam" id="PF22168">
    <property type="entry name" value="DIP2311-like_C"/>
    <property type="match status" value="1"/>
</dbReference>
<dbReference type="KEGG" id="mrtj:KHC33_13830"/>
<protein>
    <submittedName>
        <fullName evidence="3">Putative DNA binding domain-containing protein</fullName>
    </submittedName>
</protein>
<dbReference type="EMBL" id="CP075546">
    <property type="protein sequence ID" value="QVV88392.1"/>
    <property type="molecule type" value="Genomic_DNA"/>
</dbReference>
<evidence type="ECO:0000259" key="2">
    <source>
        <dbReference type="Pfam" id="PF22168"/>
    </source>
</evidence>
<dbReference type="Gene3D" id="3.30.565.60">
    <property type="match status" value="1"/>
</dbReference>
<gene>
    <name evidence="3" type="ORF">KHC33_13830</name>
</gene>
<dbReference type="PANTHER" id="PTHR30595:SF6">
    <property type="entry name" value="SCHLAFEN ALBA-2 DOMAIN-CONTAINING PROTEIN"/>
    <property type="match status" value="1"/>
</dbReference>
<feature type="domain" description="Transcriptional regulator DIP2311-like C-terminal" evidence="2">
    <location>
        <begin position="502"/>
        <end position="556"/>
    </location>
</feature>
<proteinExistence type="predicted"/>
<dbReference type="GeneID" id="65098284"/>
<dbReference type="AlphaFoldDB" id="A0A8E7EGZ2"/>
<reference evidence="3 4" key="1">
    <citation type="submission" date="2021-05" db="EMBL/GenBank/DDBJ databases">
        <title>A novel Methanospirillum isolate from a pyrite-forming mixed culture.</title>
        <authorList>
            <person name="Bunk B."/>
            <person name="Sproer C."/>
            <person name="Spring S."/>
            <person name="Pester M."/>
        </authorList>
    </citation>
    <scope>NUCLEOTIDE SEQUENCE [LARGE SCALE GENOMIC DNA]</scope>
    <source>
        <strain evidence="3 4">J.3.6.1-F.2.7.3</strain>
    </source>
</reference>
<feature type="domain" description="Schlafen AlbA-2" evidence="1">
    <location>
        <begin position="14"/>
        <end position="127"/>
    </location>
</feature>
<dbReference type="Proteomes" id="UP000680656">
    <property type="component" value="Chromosome"/>
</dbReference>
<evidence type="ECO:0000259" key="1">
    <source>
        <dbReference type="Pfam" id="PF04326"/>
    </source>
</evidence>
<accession>A0A8E7EGZ2</accession>
<dbReference type="Gene3D" id="1.10.10.10">
    <property type="entry name" value="Winged helix-like DNA-binding domain superfamily/Winged helix DNA-binding domain"/>
    <property type="match status" value="1"/>
</dbReference>
<evidence type="ECO:0000313" key="3">
    <source>
        <dbReference type="EMBL" id="QVV88392.1"/>
    </source>
</evidence>
<dbReference type="Gene3D" id="3.30.950.30">
    <property type="entry name" value="Schlafen, AAA domain"/>
    <property type="match status" value="1"/>
</dbReference>
<dbReference type="InterPro" id="IPR036388">
    <property type="entry name" value="WH-like_DNA-bd_sf"/>
</dbReference>
<keyword evidence="4" id="KW-1185">Reference proteome</keyword>
<dbReference type="InterPro" id="IPR007421">
    <property type="entry name" value="Schlafen_AlbA_2_dom"/>
</dbReference>
<sequence length="561" mass="63120">MDKDQIRKIITSGESVDREFKSELHRLQTEDEIVSDIVAMANTEGGVLLLGVEDDGTITGTPGRTGSHSDPAKIKATIYTKTVPNINTRVSILHIDDARIISIEVDQYPEICSTSQGKALKRIINTKGKPESVPFYPRDHLSRRIHVQAIDLTAELVDTLTFESFDPVALSWLRRIIQTRKGEQTLLELTDEELVKALKLVETKDGGLIPNYSGLLLLGKEDEIRKHLPSHEVFFQVINEQGDIRVNDVLHSPLAIILQEIEDRFLARNSEREVIVGLFRVPIPDYSSEGFREAMMNAIVHRDYSKAGSVFIQWQSDHLLITNPGGFPEGVTLDNLLIHEPKPRNPRLAEIFRRIGLVETTGRGVDKIYIGQIAYGRPVPDYTRTDQDAVRIVLRGGESSLEFAALVFEQDRNGKSLTLDELLILNALHTERRITTHEAGHLIQKGANAAKATLERLIERGLVQGIGEKSGRHYMLSPQVYKRLNESSQYVRAKGFDRIQQEQMIITWLKAHPRITRSDVMELCGLSKGQASRLLNSMIEKYSEITREGVGKGTSYVWRGS</sequence>
<dbReference type="Pfam" id="PF04326">
    <property type="entry name" value="SLFN_AlbA_2"/>
    <property type="match status" value="1"/>
</dbReference>
<dbReference type="InterPro" id="IPR054760">
    <property type="entry name" value="DIP2311-like_C"/>
</dbReference>
<dbReference type="InterPro" id="IPR038461">
    <property type="entry name" value="Schlafen_AlbA_2_dom_sf"/>
</dbReference>
<dbReference type="Pfam" id="PF13749">
    <property type="entry name" value="HATPase_c_4"/>
    <property type="match status" value="1"/>
</dbReference>